<dbReference type="GO" id="GO:0016301">
    <property type="term" value="F:kinase activity"/>
    <property type="evidence" value="ECO:0007669"/>
    <property type="project" value="UniProtKB-KW"/>
</dbReference>
<dbReference type="EMBL" id="AOMA01000080">
    <property type="protein sequence ID" value="EMA39663.1"/>
    <property type="molecule type" value="Genomic_DNA"/>
</dbReference>
<dbReference type="InterPro" id="IPR035965">
    <property type="entry name" value="PAS-like_dom_sf"/>
</dbReference>
<keyword evidence="3" id="KW-0547">Nucleotide-binding</keyword>
<evidence type="ECO:0000256" key="4">
    <source>
        <dbReference type="ARBA" id="ARBA00022777"/>
    </source>
</evidence>
<dbReference type="InterPro" id="IPR005467">
    <property type="entry name" value="His_kinase_dom"/>
</dbReference>
<dbReference type="GO" id="GO:0000160">
    <property type="term" value="P:phosphorelay signal transduction system"/>
    <property type="evidence" value="ECO:0007669"/>
    <property type="project" value="UniProtKB-KW"/>
</dbReference>
<keyword evidence="5" id="KW-0067">ATP-binding</keyword>
<evidence type="ECO:0000313" key="10">
    <source>
        <dbReference type="EMBL" id="EMA39663.1"/>
    </source>
</evidence>
<dbReference type="SMART" id="SM00387">
    <property type="entry name" value="HATPase_c"/>
    <property type="match status" value="1"/>
</dbReference>
<dbReference type="PRINTS" id="PR00344">
    <property type="entry name" value="BCTRLSENSOR"/>
</dbReference>
<dbReference type="Pfam" id="PF02518">
    <property type="entry name" value="HATPase_c"/>
    <property type="match status" value="1"/>
</dbReference>
<dbReference type="InterPro" id="IPR013656">
    <property type="entry name" value="PAS_4"/>
</dbReference>
<dbReference type="GO" id="GO:0005524">
    <property type="term" value="F:ATP binding"/>
    <property type="evidence" value="ECO:0007669"/>
    <property type="project" value="UniProtKB-KW"/>
</dbReference>
<dbReference type="PANTHER" id="PTHR43065:SF10">
    <property type="entry name" value="PEROXIDE STRESS-ACTIVATED HISTIDINE KINASE MAK3"/>
    <property type="match status" value="1"/>
</dbReference>
<dbReference type="Pfam" id="PF13426">
    <property type="entry name" value="PAS_9"/>
    <property type="match status" value="1"/>
</dbReference>
<dbReference type="Proteomes" id="UP000011607">
    <property type="component" value="Unassembled WGS sequence"/>
</dbReference>
<dbReference type="CDD" id="cd00130">
    <property type="entry name" value="PAS"/>
    <property type="match status" value="2"/>
</dbReference>
<keyword evidence="2" id="KW-0808">Transferase</keyword>
<dbReference type="SUPFAM" id="SSF55785">
    <property type="entry name" value="PYP-like sensor domain (PAS domain)"/>
    <property type="match status" value="2"/>
</dbReference>
<evidence type="ECO:0000256" key="1">
    <source>
        <dbReference type="ARBA" id="ARBA00022553"/>
    </source>
</evidence>
<sequence>MDESPDIPDFPFDESGFFRQLVANTSEGLLTIDEESTIVFANEAIEDILGYTPAELVGTSKMQLIPERLRSAHAAGLEKYVRTGEKHIDWDGIELPALHKAGHEVPVLVSLREHRYDDRRLFTGLFRDISERKSRRRRFEAVFNNTYQFTGLAEPDGTLIEANETALSFGGIDREDVVGQSLWDAPWFDLNDETRRTVRTGVERAAEGEFVRDELRIQGDERVAIIDFSLRPITDDDGGVQLLIPEGRDITNLKMRERHLQVLHRLLRHNLRNDLNVINGFAETLVAELESLDRDDGLDERFVEYAAEIEETTGDLIEMNERAKQLADATIGTDTPLAPVPLAAVVDEVVAALEDRYPESELTVCVGTPSGTPPSPAVVGSGTFEPQVTADERLETVFEEVVENAVVHAAEPEPSVEIRLYPAGEYAAVRVTDTGPGIPESERVGVFDDGSATQIDHGTGLGLWLAGLIVDDYGGHLGYERHENGSHVTVYVPRDGWSPAGSSA</sequence>
<dbReference type="InterPro" id="IPR036890">
    <property type="entry name" value="HATPase_C_sf"/>
</dbReference>
<proteinExistence type="predicted"/>
<dbReference type="Gene3D" id="3.30.450.20">
    <property type="entry name" value="PAS domain"/>
    <property type="match status" value="2"/>
</dbReference>
<feature type="domain" description="PAC" evidence="9">
    <location>
        <begin position="204"/>
        <end position="262"/>
    </location>
</feature>
<keyword evidence="4" id="KW-0418">Kinase</keyword>
<evidence type="ECO:0000259" key="8">
    <source>
        <dbReference type="PROSITE" id="PS50112"/>
    </source>
</evidence>
<evidence type="ECO:0000259" key="7">
    <source>
        <dbReference type="PROSITE" id="PS50109"/>
    </source>
</evidence>
<dbReference type="PROSITE" id="PS50112">
    <property type="entry name" value="PAS"/>
    <property type="match status" value="2"/>
</dbReference>
<organism evidence="10 11">
    <name type="scientific">Halobiforma nitratireducens JCM 10879</name>
    <dbReference type="NCBI Taxonomy" id="1227454"/>
    <lineage>
        <taxon>Archaea</taxon>
        <taxon>Methanobacteriati</taxon>
        <taxon>Methanobacteriota</taxon>
        <taxon>Stenosarchaea group</taxon>
        <taxon>Halobacteria</taxon>
        <taxon>Halobacteriales</taxon>
        <taxon>Natrialbaceae</taxon>
        <taxon>Halobiforma</taxon>
    </lineage>
</organism>
<dbReference type="AlphaFoldDB" id="M0M2P3"/>
<dbReference type="NCBIfam" id="TIGR00229">
    <property type="entry name" value="sensory_box"/>
    <property type="match status" value="2"/>
</dbReference>
<keyword evidence="1" id="KW-0597">Phosphoprotein</keyword>
<evidence type="ECO:0000256" key="2">
    <source>
        <dbReference type="ARBA" id="ARBA00022679"/>
    </source>
</evidence>
<dbReference type="RefSeq" id="WP_006672600.1">
    <property type="nucleotide sequence ID" value="NZ_AOMA01000080.1"/>
</dbReference>
<evidence type="ECO:0000256" key="3">
    <source>
        <dbReference type="ARBA" id="ARBA00022741"/>
    </source>
</evidence>
<protein>
    <submittedName>
        <fullName evidence="10">PAS sensor protein</fullName>
    </submittedName>
</protein>
<dbReference type="SMART" id="SM00091">
    <property type="entry name" value="PAS"/>
    <property type="match status" value="2"/>
</dbReference>
<keyword evidence="6" id="KW-0902">Two-component regulatory system</keyword>
<dbReference type="Gene3D" id="3.30.565.10">
    <property type="entry name" value="Histidine kinase-like ATPase, C-terminal domain"/>
    <property type="match status" value="1"/>
</dbReference>
<feature type="domain" description="Histidine kinase" evidence="7">
    <location>
        <begin position="266"/>
        <end position="496"/>
    </location>
</feature>
<dbReference type="PROSITE" id="PS50109">
    <property type="entry name" value="HIS_KIN"/>
    <property type="match status" value="1"/>
</dbReference>
<reference evidence="10 11" key="1">
    <citation type="journal article" date="2014" name="PLoS Genet.">
        <title>Phylogenetically driven sequencing of extremely halophilic archaea reveals strategies for static and dynamic osmo-response.</title>
        <authorList>
            <person name="Becker E.A."/>
            <person name="Seitzer P.M."/>
            <person name="Tritt A."/>
            <person name="Larsen D."/>
            <person name="Krusor M."/>
            <person name="Yao A.I."/>
            <person name="Wu D."/>
            <person name="Madern D."/>
            <person name="Eisen J.A."/>
            <person name="Darling A.E."/>
            <person name="Facciotti M.T."/>
        </authorList>
    </citation>
    <scope>NUCLEOTIDE SEQUENCE [LARGE SCALE GENOMIC DNA]</scope>
    <source>
        <strain evidence="10 11">JCM 10879</strain>
    </source>
</reference>
<dbReference type="SUPFAM" id="SSF55874">
    <property type="entry name" value="ATPase domain of HSP90 chaperone/DNA topoisomerase II/histidine kinase"/>
    <property type="match status" value="1"/>
</dbReference>
<accession>M0M2P3</accession>
<dbReference type="InterPro" id="IPR000700">
    <property type="entry name" value="PAS-assoc_C"/>
</dbReference>
<evidence type="ECO:0000259" key="9">
    <source>
        <dbReference type="PROSITE" id="PS50113"/>
    </source>
</evidence>
<dbReference type="eggNOG" id="arCOG02364">
    <property type="taxonomic scope" value="Archaea"/>
</dbReference>
<dbReference type="InterPro" id="IPR004358">
    <property type="entry name" value="Sig_transdc_His_kin-like_C"/>
</dbReference>
<name>M0M2P3_9EURY</name>
<comment type="caution">
    <text evidence="10">The sequence shown here is derived from an EMBL/GenBank/DDBJ whole genome shotgun (WGS) entry which is preliminary data.</text>
</comment>
<dbReference type="PROSITE" id="PS50113">
    <property type="entry name" value="PAC"/>
    <property type="match status" value="1"/>
</dbReference>
<dbReference type="STRING" id="1227454.C446_08346"/>
<dbReference type="InterPro" id="IPR000014">
    <property type="entry name" value="PAS"/>
</dbReference>
<dbReference type="PATRIC" id="fig|1227454.3.peg.1683"/>
<dbReference type="Pfam" id="PF08448">
    <property type="entry name" value="PAS_4"/>
    <property type="match status" value="1"/>
</dbReference>
<evidence type="ECO:0000256" key="5">
    <source>
        <dbReference type="ARBA" id="ARBA00022840"/>
    </source>
</evidence>
<dbReference type="PANTHER" id="PTHR43065">
    <property type="entry name" value="SENSOR HISTIDINE KINASE"/>
    <property type="match status" value="1"/>
</dbReference>
<keyword evidence="11" id="KW-1185">Reference proteome</keyword>
<evidence type="ECO:0000313" key="11">
    <source>
        <dbReference type="Proteomes" id="UP000011607"/>
    </source>
</evidence>
<dbReference type="eggNOG" id="arCOG02348">
    <property type="taxonomic scope" value="Archaea"/>
</dbReference>
<feature type="domain" description="PAS" evidence="8">
    <location>
        <begin position="14"/>
        <end position="84"/>
    </location>
</feature>
<gene>
    <name evidence="10" type="ORF">C446_08346</name>
</gene>
<dbReference type="InterPro" id="IPR003594">
    <property type="entry name" value="HATPase_dom"/>
</dbReference>
<evidence type="ECO:0000256" key="6">
    <source>
        <dbReference type="ARBA" id="ARBA00023012"/>
    </source>
</evidence>
<feature type="domain" description="PAS" evidence="8">
    <location>
        <begin position="135"/>
        <end position="209"/>
    </location>
</feature>